<evidence type="ECO:0000313" key="7">
    <source>
        <dbReference type="EMBL" id="OKP01460.1"/>
    </source>
</evidence>
<keyword evidence="5" id="KW-0687">Ribonucleoprotein</keyword>
<keyword evidence="8" id="KW-1185">Reference proteome</keyword>
<dbReference type="SUPFAM" id="SSF50978">
    <property type="entry name" value="WD40 repeat-like"/>
    <property type="match status" value="1"/>
</dbReference>
<dbReference type="SUPFAM" id="SSF57829">
    <property type="entry name" value="Zn-binding ribosomal proteins"/>
    <property type="match status" value="1"/>
</dbReference>
<dbReference type="InterPro" id="IPR011332">
    <property type="entry name" value="Ribosomal_zn-bd"/>
</dbReference>
<dbReference type="InterPro" id="IPR051510">
    <property type="entry name" value="SKI8"/>
</dbReference>
<feature type="repeat" description="WD" evidence="6">
    <location>
        <begin position="237"/>
        <end position="278"/>
    </location>
</feature>
<dbReference type="GO" id="GO:0003735">
    <property type="term" value="F:structural constituent of ribosome"/>
    <property type="evidence" value="ECO:0007669"/>
    <property type="project" value="InterPro"/>
</dbReference>
<dbReference type="NCBIfam" id="TIGR01031">
    <property type="entry name" value="rpmF_bact"/>
    <property type="match status" value="1"/>
</dbReference>
<gene>
    <name evidence="7" type="ORF">PENSUB_7450</name>
</gene>
<comment type="similarity">
    <text evidence="1">Belongs to the bacterial ribosomal protein bL32 family.</text>
</comment>
<dbReference type="STRING" id="1316194.A0A1Q5TML2"/>
<evidence type="ECO:0000256" key="6">
    <source>
        <dbReference type="PROSITE-ProRule" id="PRU00221"/>
    </source>
</evidence>
<evidence type="ECO:0000256" key="3">
    <source>
        <dbReference type="ARBA" id="ARBA00022737"/>
    </source>
</evidence>
<organism evidence="7 8">
    <name type="scientific">Penicillium subrubescens</name>
    <dbReference type="NCBI Taxonomy" id="1316194"/>
    <lineage>
        <taxon>Eukaryota</taxon>
        <taxon>Fungi</taxon>
        <taxon>Dikarya</taxon>
        <taxon>Ascomycota</taxon>
        <taxon>Pezizomycotina</taxon>
        <taxon>Eurotiomycetes</taxon>
        <taxon>Eurotiomycetidae</taxon>
        <taxon>Eurotiales</taxon>
        <taxon>Aspergillaceae</taxon>
        <taxon>Penicillium</taxon>
    </lineage>
</organism>
<dbReference type="EMBL" id="MNBE01000639">
    <property type="protein sequence ID" value="OKP01460.1"/>
    <property type="molecule type" value="Genomic_DNA"/>
</dbReference>
<dbReference type="PANTHER" id="PTHR44090:SF1">
    <property type="entry name" value="SUPERKILLER COMPLEX PROTEIN 8"/>
    <property type="match status" value="1"/>
</dbReference>
<dbReference type="GO" id="GO:0006412">
    <property type="term" value="P:translation"/>
    <property type="evidence" value="ECO:0007669"/>
    <property type="project" value="InterPro"/>
</dbReference>
<dbReference type="GO" id="GO:0005634">
    <property type="term" value="C:nucleus"/>
    <property type="evidence" value="ECO:0007669"/>
    <property type="project" value="TreeGrafter"/>
</dbReference>
<dbReference type="PROSITE" id="PS50294">
    <property type="entry name" value="WD_REPEATS_REGION"/>
    <property type="match status" value="1"/>
</dbReference>
<comment type="caution">
    <text evidence="7">The sequence shown here is derived from an EMBL/GenBank/DDBJ whole genome shotgun (WGS) entry which is preliminary data.</text>
</comment>
<dbReference type="InterPro" id="IPR002677">
    <property type="entry name" value="Ribosomal_bL32"/>
</dbReference>
<evidence type="ECO:0000256" key="5">
    <source>
        <dbReference type="ARBA" id="ARBA00023274"/>
    </source>
</evidence>
<evidence type="ECO:0000313" key="8">
    <source>
        <dbReference type="Proteomes" id="UP000186955"/>
    </source>
</evidence>
<dbReference type="AlphaFoldDB" id="A0A1Q5TML2"/>
<reference evidence="7 8" key="1">
    <citation type="submission" date="2016-10" db="EMBL/GenBank/DDBJ databases">
        <title>Genome sequence of the ascomycete fungus Penicillium subrubescens.</title>
        <authorList>
            <person name="De Vries R.P."/>
            <person name="Peng M."/>
            <person name="Dilokpimol A."/>
            <person name="Hilden K."/>
            <person name="Makela M.R."/>
            <person name="Grigoriev I."/>
            <person name="Riley R."/>
            <person name="Granchi Z."/>
        </authorList>
    </citation>
    <scope>NUCLEOTIDE SEQUENCE [LARGE SCALE GENOMIC DNA]</scope>
    <source>
        <strain evidence="7 8">CBS 132785</strain>
    </source>
</reference>
<dbReference type="InterPro" id="IPR036322">
    <property type="entry name" value="WD40_repeat_dom_sf"/>
</dbReference>
<evidence type="ECO:0000256" key="4">
    <source>
        <dbReference type="ARBA" id="ARBA00022980"/>
    </source>
</evidence>
<dbReference type="Proteomes" id="UP000186955">
    <property type="component" value="Unassembled WGS sequence"/>
</dbReference>
<dbReference type="PROSITE" id="PS50082">
    <property type="entry name" value="WD_REPEATS_2"/>
    <property type="match status" value="2"/>
</dbReference>
<dbReference type="InterPro" id="IPR015943">
    <property type="entry name" value="WD40/YVTN_repeat-like_dom_sf"/>
</dbReference>
<dbReference type="Pfam" id="PF00400">
    <property type="entry name" value="WD40"/>
    <property type="match status" value="4"/>
</dbReference>
<feature type="repeat" description="WD" evidence="6">
    <location>
        <begin position="279"/>
        <end position="320"/>
    </location>
</feature>
<name>A0A1Q5TML2_9EURO</name>
<dbReference type="Pfam" id="PF01783">
    <property type="entry name" value="Ribosomal_L32p"/>
    <property type="match status" value="1"/>
</dbReference>
<dbReference type="PANTHER" id="PTHR44090">
    <property type="entry name" value="WD REPEAT-CONTAINING PROTEIN 61"/>
    <property type="match status" value="1"/>
</dbReference>
<sequence length="361" mass="38445">MALALPLRRALPQLPPLGFLSTASFALPISITIPPLLADLWESVLRAVPKKKTSHMKKRHRQMAGKALKDAQNLNKCPGCGQVKRAHVLCPTCVKDTEFPLVQSIDGAHPLGCHHIVTDANGSRAITAGFDGNLKVWHSQEGYWSADAATTASVKDVHPWAIALSGDGQYLAGVSESGRVGVWDLNAGGAQIRDHETKGSFGTCIDLSADGRFIASGHENGAVYIFLTDTGRMPFSLSGLVKPVRAVAFSPGGRILAAAGDSKVIVLYDTSSGEQIANLSGHSAWVLSLSWSSSGEYLLSSSFDGKVKVWSIDTKMCVATHSETEKAVWSVKWLPKTARSECFATGGANRSVAFYREATGG</sequence>
<dbReference type="GO" id="GO:0015934">
    <property type="term" value="C:large ribosomal subunit"/>
    <property type="evidence" value="ECO:0007669"/>
    <property type="project" value="InterPro"/>
</dbReference>
<dbReference type="SMART" id="SM00320">
    <property type="entry name" value="WD40"/>
    <property type="match status" value="6"/>
</dbReference>
<dbReference type="InterPro" id="IPR001680">
    <property type="entry name" value="WD40_rpt"/>
</dbReference>
<keyword evidence="3" id="KW-0677">Repeat</keyword>
<evidence type="ECO:0000256" key="2">
    <source>
        <dbReference type="ARBA" id="ARBA00022574"/>
    </source>
</evidence>
<evidence type="ECO:0000256" key="1">
    <source>
        <dbReference type="ARBA" id="ARBA00008560"/>
    </source>
</evidence>
<keyword evidence="4" id="KW-0689">Ribosomal protein</keyword>
<protein>
    <submittedName>
        <fullName evidence="7">Meiotic recombination protein rec14</fullName>
    </submittedName>
</protein>
<proteinExistence type="inferred from homology"/>
<accession>A0A1Q5TML2</accession>
<dbReference type="Gene3D" id="2.130.10.10">
    <property type="entry name" value="YVTN repeat-like/Quinoprotein amine dehydrogenase"/>
    <property type="match status" value="1"/>
</dbReference>
<keyword evidence="2 6" id="KW-0853">WD repeat</keyword>